<dbReference type="PANTHER" id="PTHR30136:SF24">
    <property type="entry name" value="HTH-TYPE TRANSCRIPTIONAL REPRESSOR ALLR"/>
    <property type="match status" value="1"/>
</dbReference>
<evidence type="ECO:0000256" key="3">
    <source>
        <dbReference type="ARBA" id="ARBA00023163"/>
    </source>
</evidence>
<dbReference type="InterPro" id="IPR014757">
    <property type="entry name" value="Tscrpt_reg_IclR_C"/>
</dbReference>
<dbReference type="GO" id="GO:0003677">
    <property type="term" value="F:DNA binding"/>
    <property type="evidence" value="ECO:0007669"/>
    <property type="project" value="UniProtKB-KW"/>
</dbReference>
<dbReference type="SUPFAM" id="SSF55781">
    <property type="entry name" value="GAF domain-like"/>
    <property type="match status" value="1"/>
</dbReference>
<dbReference type="Proteomes" id="UP001178288">
    <property type="component" value="Chromosome"/>
</dbReference>
<evidence type="ECO:0000256" key="1">
    <source>
        <dbReference type="ARBA" id="ARBA00023015"/>
    </source>
</evidence>
<dbReference type="InterPro" id="IPR005471">
    <property type="entry name" value="Tscrpt_reg_IclR_N"/>
</dbReference>
<dbReference type="PROSITE" id="PS51077">
    <property type="entry name" value="HTH_ICLR"/>
    <property type="match status" value="1"/>
</dbReference>
<dbReference type="Pfam" id="PF01614">
    <property type="entry name" value="IclR_C"/>
    <property type="match status" value="1"/>
</dbReference>
<dbReference type="InterPro" id="IPR050707">
    <property type="entry name" value="HTH_MetabolicPath_Reg"/>
</dbReference>
<dbReference type="InterPro" id="IPR036390">
    <property type="entry name" value="WH_DNA-bd_sf"/>
</dbReference>
<dbReference type="RefSeq" id="WP_235845489.1">
    <property type="nucleotide sequence ID" value="NZ_CP126114.1"/>
</dbReference>
<name>A0AA95MKV4_9BACI</name>
<keyword evidence="7" id="KW-1185">Reference proteome</keyword>
<dbReference type="GO" id="GO:0003700">
    <property type="term" value="F:DNA-binding transcription factor activity"/>
    <property type="evidence" value="ECO:0007669"/>
    <property type="project" value="TreeGrafter"/>
</dbReference>
<evidence type="ECO:0000313" key="7">
    <source>
        <dbReference type="Proteomes" id="UP001178288"/>
    </source>
</evidence>
<reference evidence="6" key="1">
    <citation type="submission" date="2023-05" db="EMBL/GenBank/DDBJ databases">
        <title>Comparative genomics of Bacillaceae isolates and their secondary metabolite potential.</title>
        <authorList>
            <person name="Song L."/>
            <person name="Nielsen L.J."/>
            <person name="Mohite O."/>
            <person name="Xu X."/>
            <person name="Weber T."/>
            <person name="Kovacs A.T."/>
        </authorList>
    </citation>
    <scope>NUCLEOTIDE SEQUENCE</scope>
    <source>
        <strain evidence="6">XLM17</strain>
    </source>
</reference>
<dbReference type="InterPro" id="IPR029016">
    <property type="entry name" value="GAF-like_dom_sf"/>
</dbReference>
<dbReference type="SUPFAM" id="SSF46785">
    <property type="entry name" value="Winged helix' DNA-binding domain"/>
    <property type="match status" value="1"/>
</dbReference>
<dbReference type="PANTHER" id="PTHR30136">
    <property type="entry name" value="HELIX-TURN-HELIX TRANSCRIPTIONAL REGULATOR, ICLR FAMILY"/>
    <property type="match status" value="1"/>
</dbReference>
<dbReference type="SMART" id="SM00346">
    <property type="entry name" value="HTH_ICLR"/>
    <property type="match status" value="1"/>
</dbReference>
<keyword evidence="3" id="KW-0804">Transcription</keyword>
<dbReference type="PROSITE" id="PS51078">
    <property type="entry name" value="ICLR_ED"/>
    <property type="match status" value="1"/>
</dbReference>
<sequence>MMNTNKPPYGTVLLKAARIIDFLSASDHPQSLNTISKEAELTNSTALKILDTLLLIGYVQKDYESKKFSLGTALIKIANKAMNRLDIKQIAQPHLEKLQQKTLETVHLGILDHTSIVYVTKIESKNPVCLYSKIGKAIPLYCSAMGKAVLADQTDQEIRQYLAATSLVKMTEHTITDEDAFMNEIAKIRNLGYSFDNQEHENEVFCIGASITLNGKNHGAFSVSIPHYRVTDELLKETIQAIQTCKADIISDLQ</sequence>
<accession>A0AA95MKV4</accession>
<dbReference type="Pfam" id="PF09339">
    <property type="entry name" value="HTH_IclR"/>
    <property type="match status" value="1"/>
</dbReference>
<feature type="domain" description="IclR-ED" evidence="5">
    <location>
        <begin position="73"/>
        <end position="254"/>
    </location>
</feature>
<dbReference type="AlphaFoldDB" id="A0AA95MKV4"/>
<dbReference type="Gene3D" id="1.10.10.10">
    <property type="entry name" value="Winged helix-like DNA-binding domain superfamily/Winged helix DNA-binding domain"/>
    <property type="match status" value="1"/>
</dbReference>
<dbReference type="GO" id="GO:0045892">
    <property type="term" value="P:negative regulation of DNA-templated transcription"/>
    <property type="evidence" value="ECO:0007669"/>
    <property type="project" value="TreeGrafter"/>
</dbReference>
<dbReference type="InterPro" id="IPR036388">
    <property type="entry name" value="WH-like_DNA-bd_sf"/>
</dbReference>
<evidence type="ECO:0000256" key="2">
    <source>
        <dbReference type="ARBA" id="ARBA00023125"/>
    </source>
</evidence>
<keyword evidence="1" id="KW-0805">Transcription regulation</keyword>
<dbReference type="Gene3D" id="3.30.450.40">
    <property type="match status" value="1"/>
</dbReference>
<keyword evidence="2" id="KW-0238">DNA-binding</keyword>
<proteinExistence type="predicted"/>
<feature type="domain" description="HTH iclR-type" evidence="4">
    <location>
        <begin position="10"/>
        <end position="72"/>
    </location>
</feature>
<evidence type="ECO:0000259" key="4">
    <source>
        <dbReference type="PROSITE" id="PS51077"/>
    </source>
</evidence>
<evidence type="ECO:0000259" key="5">
    <source>
        <dbReference type="PROSITE" id="PS51078"/>
    </source>
</evidence>
<dbReference type="KEGG" id="nnv:QNH39_20820"/>
<dbReference type="EMBL" id="CP126114">
    <property type="protein sequence ID" value="WHY85067.1"/>
    <property type="molecule type" value="Genomic_DNA"/>
</dbReference>
<organism evidence="6 7">
    <name type="scientific">Neobacillus novalis</name>
    <dbReference type="NCBI Taxonomy" id="220687"/>
    <lineage>
        <taxon>Bacteria</taxon>
        <taxon>Bacillati</taxon>
        <taxon>Bacillota</taxon>
        <taxon>Bacilli</taxon>
        <taxon>Bacillales</taxon>
        <taxon>Bacillaceae</taxon>
        <taxon>Neobacillus</taxon>
    </lineage>
</organism>
<gene>
    <name evidence="6" type="ORF">QNH39_20820</name>
</gene>
<protein>
    <submittedName>
        <fullName evidence="6">IclR family transcriptional regulator</fullName>
    </submittedName>
</protein>
<evidence type="ECO:0000313" key="6">
    <source>
        <dbReference type="EMBL" id="WHY85067.1"/>
    </source>
</evidence>